<dbReference type="AlphaFoldDB" id="A0A6A6HNB5"/>
<reference evidence="2" key="1">
    <citation type="journal article" date="2020" name="Stud. Mycol.">
        <title>101 Dothideomycetes genomes: a test case for predicting lifestyles and emergence of pathogens.</title>
        <authorList>
            <person name="Haridas S."/>
            <person name="Albert R."/>
            <person name="Binder M."/>
            <person name="Bloem J."/>
            <person name="Labutti K."/>
            <person name="Salamov A."/>
            <person name="Andreopoulos B."/>
            <person name="Baker S."/>
            <person name="Barry K."/>
            <person name="Bills G."/>
            <person name="Bluhm B."/>
            <person name="Cannon C."/>
            <person name="Castanera R."/>
            <person name="Culley D."/>
            <person name="Daum C."/>
            <person name="Ezra D."/>
            <person name="Gonzalez J."/>
            <person name="Henrissat B."/>
            <person name="Kuo A."/>
            <person name="Liang C."/>
            <person name="Lipzen A."/>
            <person name="Lutzoni F."/>
            <person name="Magnuson J."/>
            <person name="Mondo S."/>
            <person name="Nolan M."/>
            <person name="Ohm R."/>
            <person name="Pangilinan J."/>
            <person name="Park H.-J."/>
            <person name="Ramirez L."/>
            <person name="Alfaro M."/>
            <person name="Sun H."/>
            <person name="Tritt A."/>
            <person name="Yoshinaga Y."/>
            <person name="Zwiers L.-H."/>
            <person name="Turgeon B."/>
            <person name="Goodwin S."/>
            <person name="Spatafora J."/>
            <person name="Crous P."/>
            <person name="Grigoriev I."/>
        </authorList>
    </citation>
    <scope>NUCLEOTIDE SEQUENCE</scope>
    <source>
        <strain evidence="2">Tuck. ex Michener</strain>
    </source>
</reference>
<gene>
    <name evidence="2" type="ORF">EV356DRAFT_528914</name>
</gene>
<sequence>MLFIFLASFLGLSSSFAAAANSNFLTATAIVTDKSNNSAFECWEFTTPFSVSTDAGTTGAATLPFNTSEIVYTVIPPRFNGGTHKAPKLQLVAFLTGLAHVTLPTNSSSEAWILGGSATSLIVAADTTGGGHITTYPSDETTLSLQIPLDGDTPLPYNVISNEACHQTTQIVGGSS</sequence>
<dbReference type="EMBL" id="ML991774">
    <property type="protein sequence ID" value="KAF2239033.1"/>
    <property type="molecule type" value="Genomic_DNA"/>
</dbReference>
<dbReference type="OrthoDB" id="3223416at2759"/>
<proteinExistence type="predicted"/>
<accession>A0A6A6HNB5</accession>
<organism evidence="2 3">
    <name type="scientific">Viridothelium virens</name>
    <name type="common">Speckled blister lichen</name>
    <name type="synonym">Trypethelium virens</name>
    <dbReference type="NCBI Taxonomy" id="1048519"/>
    <lineage>
        <taxon>Eukaryota</taxon>
        <taxon>Fungi</taxon>
        <taxon>Dikarya</taxon>
        <taxon>Ascomycota</taxon>
        <taxon>Pezizomycotina</taxon>
        <taxon>Dothideomycetes</taxon>
        <taxon>Dothideomycetes incertae sedis</taxon>
        <taxon>Trypetheliales</taxon>
        <taxon>Trypetheliaceae</taxon>
        <taxon>Viridothelium</taxon>
    </lineage>
</organism>
<keyword evidence="3" id="KW-1185">Reference proteome</keyword>
<name>A0A6A6HNB5_VIRVR</name>
<evidence type="ECO:0000313" key="2">
    <source>
        <dbReference type="EMBL" id="KAF2239033.1"/>
    </source>
</evidence>
<keyword evidence="1" id="KW-0732">Signal</keyword>
<evidence type="ECO:0000313" key="3">
    <source>
        <dbReference type="Proteomes" id="UP000800092"/>
    </source>
</evidence>
<feature type="chain" id="PRO_5025431931" description="Small secreted protein" evidence="1">
    <location>
        <begin position="20"/>
        <end position="176"/>
    </location>
</feature>
<protein>
    <recommendedName>
        <fullName evidence="4">Small secreted protein</fullName>
    </recommendedName>
</protein>
<feature type="signal peptide" evidence="1">
    <location>
        <begin position="1"/>
        <end position="19"/>
    </location>
</feature>
<evidence type="ECO:0000256" key="1">
    <source>
        <dbReference type="SAM" id="SignalP"/>
    </source>
</evidence>
<evidence type="ECO:0008006" key="4">
    <source>
        <dbReference type="Google" id="ProtNLM"/>
    </source>
</evidence>
<dbReference type="Proteomes" id="UP000800092">
    <property type="component" value="Unassembled WGS sequence"/>
</dbReference>